<dbReference type="OrthoDB" id="5500612at2"/>
<dbReference type="EMBL" id="FWFZ01000007">
    <property type="protein sequence ID" value="SLN44418.1"/>
    <property type="molecule type" value="Genomic_DNA"/>
</dbReference>
<dbReference type="Gene3D" id="3.60.10.10">
    <property type="entry name" value="Endonuclease/exonuclease/phosphatase"/>
    <property type="match status" value="1"/>
</dbReference>
<dbReference type="Proteomes" id="UP000193900">
    <property type="component" value="Unassembled WGS sequence"/>
</dbReference>
<dbReference type="GO" id="GO:0004519">
    <property type="term" value="F:endonuclease activity"/>
    <property type="evidence" value="ECO:0007669"/>
    <property type="project" value="UniProtKB-KW"/>
</dbReference>
<keyword evidence="1" id="KW-0269">Exonuclease</keyword>
<dbReference type="SUPFAM" id="SSF56219">
    <property type="entry name" value="DNase I-like"/>
    <property type="match status" value="1"/>
</dbReference>
<dbReference type="PANTHER" id="PTHR11371:SF31">
    <property type="entry name" value="EXTRACELLULAR NUCLEASE"/>
    <property type="match status" value="1"/>
</dbReference>
<keyword evidence="1" id="KW-0378">Hydrolase</keyword>
<dbReference type="PANTHER" id="PTHR11371">
    <property type="entry name" value="DEOXYRIBONUCLEASE"/>
    <property type="match status" value="1"/>
</dbReference>
<proteinExistence type="predicted"/>
<gene>
    <name evidence="1" type="ORF">ROA7023_01820</name>
</gene>
<keyword evidence="1" id="KW-0540">Nuclease</keyword>
<dbReference type="RefSeq" id="WP_085878679.1">
    <property type="nucleotide sequence ID" value="NZ_FWFZ01000007.1"/>
</dbReference>
<keyword evidence="1" id="KW-0255">Endonuclease</keyword>
<dbReference type="InterPro" id="IPR036691">
    <property type="entry name" value="Endo/exonu/phosph_ase_sf"/>
</dbReference>
<evidence type="ECO:0000313" key="2">
    <source>
        <dbReference type="Proteomes" id="UP000193900"/>
    </source>
</evidence>
<reference evidence="1 2" key="1">
    <citation type="submission" date="2017-03" db="EMBL/GenBank/DDBJ databases">
        <authorList>
            <person name="Afonso C.L."/>
            <person name="Miller P.J."/>
            <person name="Scott M.A."/>
            <person name="Spackman E."/>
            <person name="Goraichik I."/>
            <person name="Dimitrov K.M."/>
            <person name="Suarez D.L."/>
            <person name="Swayne D.E."/>
        </authorList>
    </citation>
    <scope>NUCLEOTIDE SEQUENCE [LARGE SCALE GENOMIC DNA]</scope>
    <source>
        <strain evidence="1 2">CECT 7023</strain>
    </source>
</reference>
<dbReference type="AlphaFoldDB" id="A0A1Y5SPW5"/>
<accession>A0A1Y5SPW5</accession>
<dbReference type="GO" id="GO:0004527">
    <property type="term" value="F:exonuclease activity"/>
    <property type="evidence" value="ECO:0007669"/>
    <property type="project" value="UniProtKB-KW"/>
</dbReference>
<sequence length="374" mass="42340">MPSYNDLRPDEDFVARDFARVFPAMTPAERQRCIQGLMRLKMGLGTLVPPRRTEANLLVASWNIKEFGHTGQRLPEAYYYIAEILSAFDLIAVQEIKSTLVDLDRVMRILGDDWRYMVNDITDGADGNSERSAYVYNTRRVELSGLAGEITLWDELTAGSALKQLKRAPYITGFLAGWKRFAMINLHLHPGDGADDLALRGEEVRLLLAALEKKRTGLWTDNLVLVGDMNLYLGDDAATVARLEASGYLDCGGLKGALTNVTRSQGYDRMFFRKNDYFQFVQDQQQRESGGVFDFFAHVYRDGDWAPYRAEMAADHTNPVKAAALPADDDLARSYFRHPWRKNQMSDHFPIWVELVTDDSAKFLSDNLAEMRGA</sequence>
<organism evidence="1 2">
    <name type="scientific">Roseisalinus antarcticus</name>
    <dbReference type="NCBI Taxonomy" id="254357"/>
    <lineage>
        <taxon>Bacteria</taxon>
        <taxon>Pseudomonadati</taxon>
        <taxon>Pseudomonadota</taxon>
        <taxon>Alphaproteobacteria</taxon>
        <taxon>Rhodobacterales</taxon>
        <taxon>Roseobacteraceae</taxon>
        <taxon>Roseisalinus</taxon>
    </lineage>
</organism>
<evidence type="ECO:0000313" key="1">
    <source>
        <dbReference type="EMBL" id="SLN44418.1"/>
    </source>
</evidence>
<dbReference type="CDD" id="cd10283">
    <property type="entry name" value="MnuA_DNase1-like"/>
    <property type="match status" value="1"/>
</dbReference>
<keyword evidence="2" id="KW-1185">Reference proteome</keyword>
<protein>
    <submittedName>
        <fullName evidence="1">Endonuclease/Exonuclease/phosphatase family protein</fullName>
    </submittedName>
</protein>
<name>A0A1Y5SPW5_9RHOB</name>